<dbReference type="GO" id="GO:0006096">
    <property type="term" value="P:glycolytic process"/>
    <property type="evidence" value="ECO:0007669"/>
    <property type="project" value="InterPro"/>
</dbReference>
<dbReference type="Gene3D" id="3.40.367.20">
    <property type="match status" value="1"/>
</dbReference>
<dbReference type="GO" id="GO:0005524">
    <property type="term" value="F:ATP binding"/>
    <property type="evidence" value="ECO:0007669"/>
    <property type="project" value="InterPro"/>
</dbReference>
<evidence type="ECO:0000313" key="6">
    <source>
        <dbReference type="Proteomes" id="UP000316292"/>
    </source>
</evidence>
<dbReference type="InterPro" id="IPR043129">
    <property type="entry name" value="ATPase_NBD"/>
</dbReference>
<dbReference type="CDD" id="cd24008">
    <property type="entry name" value="ASKHA_NBD_GLK"/>
    <property type="match status" value="1"/>
</dbReference>
<comment type="similarity">
    <text evidence="3">Belongs to the bacterial glucokinase family.</text>
</comment>
<evidence type="ECO:0000256" key="2">
    <source>
        <dbReference type="ARBA" id="ARBA00022777"/>
    </source>
</evidence>
<dbReference type="EC" id="2.7.1.2" evidence="5"/>
<accession>A0A538SFE3</accession>
<evidence type="ECO:0000256" key="4">
    <source>
        <dbReference type="SAM" id="MobiDB-lite"/>
    </source>
</evidence>
<keyword evidence="2 5" id="KW-0418">Kinase</keyword>
<dbReference type="PANTHER" id="PTHR47363:SF1">
    <property type="entry name" value="GLUCOKINASE"/>
    <property type="match status" value="1"/>
</dbReference>
<dbReference type="SUPFAM" id="SSF53067">
    <property type="entry name" value="Actin-like ATPase domain"/>
    <property type="match status" value="1"/>
</dbReference>
<reference evidence="5 6" key="1">
    <citation type="journal article" date="2019" name="Nat. Microbiol.">
        <title>Mediterranean grassland soil C-N compound turnover is dependent on rainfall and depth, and is mediated by genomically divergent microorganisms.</title>
        <authorList>
            <person name="Diamond S."/>
            <person name="Andeer P.F."/>
            <person name="Li Z."/>
            <person name="Crits-Christoph A."/>
            <person name="Burstein D."/>
            <person name="Anantharaman K."/>
            <person name="Lane K.R."/>
            <person name="Thomas B.C."/>
            <person name="Pan C."/>
            <person name="Northen T.R."/>
            <person name="Banfield J.F."/>
        </authorList>
    </citation>
    <scope>NUCLEOTIDE SEQUENCE [LARGE SCALE GENOMIC DNA]</scope>
    <source>
        <strain evidence="5">WS_1</strain>
    </source>
</reference>
<dbReference type="GO" id="GO:0004340">
    <property type="term" value="F:glucokinase activity"/>
    <property type="evidence" value="ECO:0007669"/>
    <property type="project" value="UniProtKB-EC"/>
</dbReference>
<evidence type="ECO:0000256" key="1">
    <source>
        <dbReference type="ARBA" id="ARBA00022679"/>
    </source>
</evidence>
<dbReference type="Gene3D" id="3.30.420.40">
    <property type="match status" value="1"/>
</dbReference>
<dbReference type="AlphaFoldDB" id="A0A538SFE3"/>
<name>A0A538SFE3_UNCEI</name>
<dbReference type="InterPro" id="IPR003836">
    <property type="entry name" value="Glucokinase"/>
</dbReference>
<sequence>MASRRRSDLGPGSGGRRESAGRGRGSGWTGARPPVILAGDIGGTTTRIARFEVRGGVPGPPVDVELLTSGRFPSIEALVADYLSRHPGKIAASCFGIAGAVVDGSVYVTNLPWTVKIAALEKTLGLKRVHLVNDLVAAGYGIDALNPDDLVPLQTAPPSGDYNAGLLSAGTGLGETILVRVNRRFLPVPSEAGHTDFAARTDEELRVFRAFRARHGRVSWERVVSGPGLVALGELYHEERGATADWKRHLSEAGEEGPAGLVSRLGMEGTCPACEDALRLFVGAYGAEAGNLALRAVARSGIYLGGGIAPRILPALRWPEFLDSFRDKENLRPLLESIPVWVIRNELIGLLGAARHAAMGEG</sequence>
<evidence type="ECO:0000256" key="3">
    <source>
        <dbReference type="RuleBase" id="RU004046"/>
    </source>
</evidence>
<organism evidence="5 6">
    <name type="scientific">Eiseniibacteriota bacterium</name>
    <dbReference type="NCBI Taxonomy" id="2212470"/>
    <lineage>
        <taxon>Bacteria</taxon>
        <taxon>Candidatus Eiseniibacteriota</taxon>
    </lineage>
</organism>
<dbReference type="Proteomes" id="UP000316292">
    <property type="component" value="Unassembled WGS sequence"/>
</dbReference>
<dbReference type="EMBL" id="VBOR01000043">
    <property type="protein sequence ID" value="TMQ50095.1"/>
    <property type="molecule type" value="Genomic_DNA"/>
</dbReference>
<dbReference type="NCBIfam" id="TIGR00749">
    <property type="entry name" value="glk"/>
    <property type="match status" value="1"/>
</dbReference>
<comment type="caution">
    <text evidence="5">The sequence shown here is derived from an EMBL/GenBank/DDBJ whole genome shotgun (WGS) entry which is preliminary data.</text>
</comment>
<dbReference type="GO" id="GO:0005536">
    <property type="term" value="F:D-glucose binding"/>
    <property type="evidence" value="ECO:0007669"/>
    <property type="project" value="InterPro"/>
</dbReference>
<feature type="region of interest" description="Disordered" evidence="4">
    <location>
        <begin position="1"/>
        <end position="32"/>
    </location>
</feature>
<dbReference type="Pfam" id="PF02685">
    <property type="entry name" value="Glucokinase"/>
    <property type="match status" value="1"/>
</dbReference>
<protein>
    <submittedName>
        <fullName evidence="5">Glucokinase</fullName>
        <ecNumber evidence="5">2.7.1.2</ecNumber>
    </submittedName>
</protein>
<proteinExistence type="inferred from homology"/>
<dbReference type="PANTHER" id="PTHR47363">
    <property type="entry name" value="GLUCOKINASE"/>
    <property type="match status" value="1"/>
</dbReference>
<keyword evidence="1 5" id="KW-0808">Transferase</keyword>
<evidence type="ECO:0000313" key="5">
    <source>
        <dbReference type="EMBL" id="TMQ50095.1"/>
    </source>
</evidence>
<gene>
    <name evidence="5" type="primary">glk</name>
    <name evidence="5" type="ORF">E6K71_03335</name>
</gene>